<evidence type="ECO:0000313" key="1">
    <source>
        <dbReference type="EMBL" id="HIU60470.1"/>
    </source>
</evidence>
<evidence type="ECO:0000313" key="2">
    <source>
        <dbReference type="Proteomes" id="UP000824094"/>
    </source>
</evidence>
<proteinExistence type="predicted"/>
<dbReference type="SUPFAM" id="SSF53067">
    <property type="entry name" value="Actin-like ATPase domain"/>
    <property type="match status" value="1"/>
</dbReference>
<gene>
    <name evidence="1" type="ORF">IAB05_03640</name>
</gene>
<reference evidence="1" key="1">
    <citation type="submission" date="2020-10" db="EMBL/GenBank/DDBJ databases">
        <authorList>
            <person name="Gilroy R."/>
        </authorList>
    </citation>
    <scope>NUCLEOTIDE SEQUENCE</scope>
    <source>
        <strain evidence="1">18911</strain>
    </source>
</reference>
<protein>
    <recommendedName>
        <fullName evidence="3">Cell division protein FtsA</fullName>
    </recommendedName>
</protein>
<evidence type="ECO:0008006" key="3">
    <source>
        <dbReference type="Google" id="ProtNLM"/>
    </source>
</evidence>
<dbReference type="Proteomes" id="UP000824094">
    <property type="component" value="Unassembled WGS sequence"/>
</dbReference>
<dbReference type="AlphaFoldDB" id="A0A9D1SHS1"/>
<accession>A0A9D1SHS1</accession>
<dbReference type="Gene3D" id="3.30.420.40">
    <property type="match status" value="1"/>
</dbReference>
<dbReference type="InterPro" id="IPR050696">
    <property type="entry name" value="FtsA/MreB"/>
</dbReference>
<dbReference type="EMBL" id="DVNF01000108">
    <property type="protein sequence ID" value="HIU60470.1"/>
    <property type="molecule type" value="Genomic_DNA"/>
</dbReference>
<reference evidence="1" key="2">
    <citation type="journal article" date="2021" name="PeerJ">
        <title>Extensive microbial diversity within the chicken gut microbiome revealed by metagenomics and culture.</title>
        <authorList>
            <person name="Gilroy R."/>
            <person name="Ravi A."/>
            <person name="Getino M."/>
            <person name="Pursley I."/>
            <person name="Horton D.L."/>
            <person name="Alikhan N.F."/>
            <person name="Baker D."/>
            <person name="Gharbi K."/>
            <person name="Hall N."/>
            <person name="Watson M."/>
            <person name="Adriaenssens E.M."/>
            <person name="Foster-Nyarko E."/>
            <person name="Jarju S."/>
            <person name="Secka A."/>
            <person name="Antonio M."/>
            <person name="Oren A."/>
            <person name="Chaudhuri R.R."/>
            <person name="La Ragione R."/>
            <person name="Hildebrand F."/>
            <person name="Pallen M.J."/>
        </authorList>
    </citation>
    <scope>NUCLEOTIDE SEQUENCE</scope>
    <source>
        <strain evidence="1">18911</strain>
    </source>
</reference>
<name>A0A9D1SHS1_9FIRM</name>
<sequence length="391" mass="42961">MGNKKTAVLDIQSDTITLVMQDKKFSDSFSFHDSRSYSGFQNGEFLNKDELIGAVRSLIDRCRKTTFSDPEEIMVGVPAEFTLATVAEKEVDFSLPRKVTEKDVDDLISEPPASNAEYTVISAAPVWFIPDSGMAEITPYGITTTKLKCMMSYVYCVNSFIALFDKISEYAGVRFEYMSDMLSEVMYVVPEHMRDAGALVVDAGYISTGIAYAYGDGILGLKSFSMGKGHIAAELTMQAGIPYDIALKLVDKLNFNLHPVGGEKYFVTADDGANKEYDISKINEMAVAKVEDIARSIVTAAAAFPFALPDDAKIILTGSCFENMPGAKEIIERVTGREVEKAVPDIVPFNRPGYAALAGLINAQRKKITRREGAMGFINTIKDKLLRRLGK</sequence>
<comment type="caution">
    <text evidence="1">The sequence shown here is derived from an EMBL/GenBank/DDBJ whole genome shotgun (WGS) entry which is preliminary data.</text>
</comment>
<dbReference type="InterPro" id="IPR043129">
    <property type="entry name" value="ATPase_NBD"/>
</dbReference>
<organism evidence="1 2">
    <name type="scientific">Candidatus Stercoripulliclostridium merdigallinarum</name>
    <dbReference type="NCBI Taxonomy" id="2840951"/>
    <lineage>
        <taxon>Bacteria</taxon>
        <taxon>Bacillati</taxon>
        <taxon>Bacillota</taxon>
        <taxon>Clostridia</taxon>
        <taxon>Eubacteriales</taxon>
        <taxon>Candidatus Stercoripulliclostridium</taxon>
    </lineage>
</organism>
<dbReference type="PANTHER" id="PTHR32432">
    <property type="entry name" value="CELL DIVISION PROTEIN FTSA-RELATED"/>
    <property type="match status" value="1"/>
</dbReference>